<dbReference type="SUPFAM" id="SSF51658">
    <property type="entry name" value="Xylose isomerase-like"/>
    <property type="match status" value="1"/>
</dbReference>
<dbReference type="InterPro" id="IPR013022">
    <property type="entry name" value="Xyl_isomerase-like_TIM-brl"/>
</dbReference>
<dbReference type="PANTHER" id="PTHR12110">
    <property type="entry name" value="HYDROXYPYRUVATE ISOMERASE"/>
    <property type="match status" value="1"/>
</dbReference>
<dbReference type="EMBL" id="JAMQCR010000001">
    <property type="protein sequence ID" value="MCM2533342.1"/>
    <property type="molecule type" value="Genomic_DNA"/>
</dbReference>
<feature type="domain" description="Xylose isomerase-like TIM barrel" evidence="1">
    <location>
        <begin position="22"/>
        <end position="258"/>
    </location>
</feature>
<organism evidence="2 3">
    <name type="scientific">Neobacillus pocheonensis</name>
    <dbReference type="NCBI Taxonomy" id="363869"/>
    <lineage>
        <taxon>Bacteria</taxon>
        <taxon>Bacillati</taxon>
        <taxon>Bacillota</taxon>
        <taxon>Bacilli</taxon>
        <taxon>Bacillales</taxon>
        <taxon>Bacillaceae</taxon>
        <taxon>Neobacillus</taxon>
    </lineage>
</organism>
<dbReference type="InterPro" id="IPR036237">
    <property type="entry name" value="Xyl_isomerase-like_sf"/>
</dbReference>
<comment type="caution">
    <text evidence="2">The sequence shown here is derived from an EMBL/GenBank/DDBJ whole genome shotgun (WGS) entry which is preliminary data.</text>
</comment>
<keyword evidence="2" id="KW-0413">Isomerase</keyword>
<dbReference type="InterPro" id="IPR050312">
    <property type="entry name" value="IolE/XylAMocC-like"/>
</dbReference>
<proteinExistence type="predicted"/>
<sequence length="282" mass="31396">MKFGASTFIWVSPFSNQTLNLIDKVKNIGFDYLEICIEDPETIDVAAIRNHLNKTGVQALVCGAFGPNRDISSEDAAIREQGIEYIKTCIDIAAELGSPLVSGPMYSATGKTRLLTPDEKKQQWDWAAENMKIVADYAAEKSIRLAVEILNRFETDFINTVQQGLEFLELVDCDNVGFLLDTFHMNLEEKDIAEAIKLAGSKIFNFHSCENDRGTPGTGHIPWNEVFQALKEISYDGPVVIESFTTEIKEIARAVSQWRPLAPSQDSLGEEGLQFLKKVVSV</sequence>
<dbReference type="Proteomes" id="UP001523262">
    <property type="component" value="Unassembled WGS sequence"/>
</dbReference>
<dbReference type="Pfam" id="PF01261">
    <property type="entry name" value="AP_endonuc_2"/>
    <property type="match status" value="1"/>
</dbReference>
<reference evidence="2 3" key="1">
    <citation type="submission" date="2022-06" db="EMBL/GenBank/DDBJ databases">
        <authorList>
            <person name="Jeon C.O."/>
        </authorList>
    </citation>
    <scope>NUCLEOTIDE SEQUENCE [LARGE SCALE GENOMIC DNA]</scope>
    <source>
        <strain evidence="2 3">KCTC 13943</strain>
    </source>
</reference>
<evidence type="ECO:0000259" key="1">
    <source>
        <dbReference type="Pfam" id="PF01261"/>
    </source>
</evidence>
<evidence type="ECO:0000313" key="2">
    <source>
        <dbReference type="EMBL" id="MCM2533342.1"/>
    </source>
</evidence>
<protein>
    <submittedName>
        <fullName evidence="2">Sugar phosphate isomerase/epimerase</fullName>
    </submittedName>
</protein>
<evidence type="ECO:0000313" key="3">
    <source>
        <dbReference type="Proteomes" id="UP001523262"/>
    </source>
</evidence>
<name>A0ABT0WAK7_9BACI</name>
<gene>
    <name evidence="2" type="ORF">NDK43_14205</name>
</gene>
<keyword evidence="3" id="KW-1185">Reference proteome</keyword>
<dbReference type="GO" id="GO:0016853">
    <property type="term" value="F:isomerase activity"/>
    <property type="evidence" value="ECO:0007669"/>
    <property type="project" value="UniProtKB-KW"/>
</dbReference>
<accession>A0ABT0WAK7</accession>
<dbReference type="Gene3D" id="3.20.20.150">
    <property type="entry name" value="Divalent-metal-dependent TIM barrel enzymes"/>
    <property type="match status" value="1"/>
</dbReference>